<dbReference type="PANTHER" id="PTHR43377:SF1">
    <property type="entry name" value="BILIVERDIN REDUCTASE A"/>
    <property type="match status" value="1"/>
</dbReference>
<dbReference type="AlphaFoldDB" id="A0A3S8U385"/>
<evidence type="ECO:0000256" key="1">
    <source>
        <dbReference type="SAM" id="MobiDB-lite"/>
    </source>
</evidence>
<dbReference type="PANTHER" id="PTHR43377">
    <property type="entry name" value="BILIVERDIN REDUCTASE A"/>
    <property type="match status" value="1"/>
</dbReference>
<dbReference type="KEGG" id="taw:EI545_04015"/>
<dbReference type="Proteomes" id="UP000282002">
    <property type="component" value="Chromosome"/>
</dbReference>
<dbReference type="EMBL" id="CP034328">
    <property type="protein sequence ID" value="AZL58074.1"/>
    <property type="molecule type" value="Genomic_DNA"/>
</dbReference>
<organism evidence="3 4">
    <name type="scientific">Tabrizicola piscis</name>
    <dbReference type="NCBI Taxonomy" id="2494374"/>
    <lineage>
        <taxon>Bacteria</taxon>
        <taxon>Pseudomonadati</taxon>
        <taxon>Pseudomonadota</taxon>
        <taxon>Alphaproteobacteria</taxon>
        <taxon>Rhodobacterales</taxon>
        <taxon>Paracoccaceae</taxon>
        <taxon>Tabrizicola</taxon>
    </lineage>
</organism>
<sequence>MTPGCWRSARPGTARRNGHSSARLWQAATFRARPAQGKGGIMRVLVIGSGSIGRRHHDNLQTLGAASRLVSWRAAGLDGAVAEMDQTDAVVIATATDIRLPLIEAAAARGLPIYVEKPLAFRPAEVEAIAAVAAPVADRSMLGLMLRYHPAVRALAAADLSDVFQFALTIGHDVTQWRENWRFSESYAARADGGGVLLDLCHELDLAVCLFPGLQVTRVESIGQPDFPGVDFASRISLQNQGCVGDVSMDYLTPRLHRRTILRGHERMHDFDFATQTYQVVESEGPRQLDLPLERNAMFLDAMRDFLALAGGLPTSGNPLIPRLDLCLPSARLVASAWAAREFVGVITKEIP</sequence>
<dbReference type="InterPro" id="IPR051450">
    <property type="entry name" value="Gfo/Idh/MocA_Oxidoreductases"/>
</dbReference>
<dbReference type="Gene3D" id="3.30.360.10">
    <property type="entry name" value="Dihydrodipicolinate Reductase, domain 2"/>
    <property type="match status" value="1"/>
</dbReference>
<dbReference type="SUPFAM" id="SSF55347">
    <property type="entry name" value="Glyceraldehyde-3-phosphate dehydrogenase-like, C-terminal domain"/>
    <property type="match status" value="1"/>
</dbReference>
<protein>
    <submittedName>
        <fullName evidence="3">Gfo/Idh/MocA family oxidoreductase</fullName>
    </submittedName>
</protein>
<dbReference type="OrthoDB" id="9792935at2"/>
<gene>
    <name evidence="3" type="ORF">EI545_04015</name>
</gene>
<accession>A0A3S8U385</accession>
<evidence type="ECO:0000259" key="2">
    <source>
        <dbReference type="Pfam" id="PF01408"/>
    </source>
</evidence>
<dbReference type="SUPFAM" id="SSF51735">
    <property type="entry name" value="NAD(P)-binding Rossmann-fold domains"/>
    <property type="match status" value="1"/>
</dbReference>
<name>A0A3S8U385_9RHOB</name>
<evidence type="ECO:0000313" key="4">
    <source>
        <dbReference type="Proteomes" id="UP000282002"/>
    </source>
</evidence>
<dbReference type="Pfam" id="PF01408">
    <property type="entry name" value="GFO_IDH_MocA"/>
    <property type="match status" value="1"/>
</dbReference>
<keyword evidence="4" id="KW-1185">Reference proteome</keyword>
<reference evidence="3 4" key="1">
    <citation type="submission" date="2018-12" db="EMBL/GenBank/DDBJ databases">
        <title>Complete genome sequencing of Tabrizicola sp. K13M18.</title>
        <authorList>
            <person name="Bae J.-W."/>
        </authorList>
    </citation>
    <scope>NUCLEOTIDE SEQUENCE [LARGE SCALE GENOMIC DNA]</scope>
    <source>
        <strain evidence="3 4">K13M18</strain>
    </source>
</reference>
<feature type="domain" description="Gfo/Idh/MocA-like oxidoreductase N-terminal" evidence="2">
    <location>
        <begin position="83"/>
        <end position="134"/>
    </location>
</feature>
<dbReference type="InterPro" id="IPR000683">
    <property type="entry name" value="Gfo/Idh/MocA-like_OxRdtase_N"/>
</dbReference>
<dbReference type="Gene3D" id="3.40.50.720">
    <property type="entry name" value="NAD(P)-binding Rossmann-like Domain"/>
    <property type="match status" value="1"/>
</dbReference>
<dbReference type="GO" id="GO:0000166">
    <property type="term" value="F:nucleotide binding"/>
    <property type="evidence" value="ECO:0007669"/>
    <property type="project" value="InterPro"/>
</dbReference>
<proteinExistence type="predicted"/>
<evidence type="ECO:0000313" key="3">
    <source>
        <dbReference type="EMBL" id="AZL58074.1"/>
    </source>
</evidence>
<feature type="region of interest" description="Disordered" evidence="1">
    <location>
        <begin position="1"/>
        <end position="20"/>
    </location>
</feature>
<dbReference type="InterPro" id="IPR036291">
    <property type="entry name" value="NAD(P)-bd_dom_sf"/>
</dbReference>